<evidence type="ECO:0000256" key="1">
    <source>
        <dbReference type="SAM" id="MobiDB-lite"/>
    </source>
</evidence>
<feature type="region of interest" description="Disordered" evidence="1">
    <location>
        <begin position="1"/>
        <end position="24"/>
    </location>
</feature>
<evidence type="ECO:0000313" key="2">
    <source>
        <dbReference type="EMBL" id="KFB36648.1"/>
    </source>
</evidence>
<protein>
    <submittedName>
        <fullName evidence="2 3">Uncharacterized protein</fullName>
    </submittedName>
</protein>
<proteinExistence type="predicted"/>
<dbReference type="EnsemblMetazoa" id="ASIC003704-RA">
    <property type="protein sequence ID" value="ASIC003704-PA"/>
    <property type="gene ID" value="ASIC003704"/>
</dbReference>
<accession>A0A084VFA4</accession>
<dbReference type="EMBL" id="ATLV01012369">
    <property type="status" value="NOT_ANNOTATED_CDS"/>
    <property type="molecule type" value="Genomic_DNA"/>
</dbReference>
<dbReference type="EMBL" id="KE524785">
    <property type="protein sequence ID" value="KFB36648.1"/>
    <property type="molecule type" value="Genomic_DNA"/>
</dbReference>
<reference evidence="2 4" key="1">
    <citation type="journal article" date="2014" name="BMC Genomics">
        <title>Genome sequence of Anopheles sinensis provides insight into genetics basis of mosquito competence for malaria parasites.</title>
        <authorList>
            <person name="Zhou D."/>
            <person name="Zhang D."/>
            <person name="Ding G."/>
            <person name="Shi L."/>
            <person name="Hou Q."/>
            <person name="Ye Y."/>
            <person name="Xu Y."/>
            <person name="Zhou H."/>
            <person name="Xiong C."/>
            <person name="Li S."/>
            <person name="Yu J."/>
            <person name="Hong S."/>
            <person name="Yu X."/>
            <person name="Zou P."/>
            <person name="Chen C."/>
            <person name="Chang X."/>
            <person name="Wang W."/>
            <person name="Lv Y."/>
            <person name="Sun Y."/>
            <person name="Ma L."/>
            <person name="Shen B."/>
            <person name="Zhu C."/>
        </authorList>
    </citation>
    <scope>NUCLEOTIDE SEQUENCE [LARGE SCALE GENOMIC DNA]</scope>
</reference>
<keyword evidence="4" id="KW-1185">Reference proteome</keyword>
<feature type="region of interest" description="Disordered" evidence="1">
    <location>
        <begin position="39"/>
        <end position="61"/>
    </location>
</feature>
<name>A0A084VFA4_ANOSI</name>
<dbReference type="VEuPathDB" id="VectorBase:ASIC003704"/>
<reference evidence="3" key="2">
    <citation type="submission" date="2020-05" db="UniProtKB">
        <authorList>
            <consortium name="EnsemblMetazoa"/>
        </authorList>
    </citation>
    <scope>IDENTIFICATION</scope>
</reference>
<evidence type="ECO:0000313" key="3">
    <source>
        <dbReference type="EnsemblMetazoa" id="ASIC003704-PA"/>
    </source>
</evidence>
<dbReference type="AlphaFoldDB" id="A0A084VFA4"/>
<organism evidence="2">
    <name type="scientific">Anopheles sinensis</name>
    <name type="common">Mosquito</name>
    <dbReference type="NCBI Taxonomy" id="74873"/>
    <lineage>
        <taxon>Eukaryota</taxon>
        <taxon>Metazoa</taxon>
        <taxon>Ecdysozoa</taxon>
        <taxon>Arthropoda</taxon>
        <taxon>Hexapoda</taxon>
        <taxon>Insecta</taxon>
        <taxon>Pterygota</taxon>
        <taxon>Neoptera</taxon>
        <taxon>Endopterygota</taxon>
        <taxon>Diptera</taxon>
        <taxon>Nematocera</taxon>
        <taxon>Culicoidea</taxon>
        <taxon>Culicidae</taxon>
        <taxon>Anophelinae</taxon>
        <taxon>Anopheles</taxon>
    </lineage>
</organism>
<evidence type="ECO:0000313" key="4">
    <source>
        <dbReference type="Proteomes" id="UP000030765"/>
    </source>
</evidence>
<feature type="compositionally biased region" description="Basic and acidic residues" evidence="1">
    <location>
        <begin position="1"/>
        <end position="17"/>
    </location>
</feature>
<sequence>MDNRTEEMAQMDGEKPPNAKQPADAAAFARTMLDEVQLRHGRRGKKGGGKKHTNPAGMIRAADTEGSVFLGLKTRERELHTYSGKWNVD</sequence>
<dbReference type="Proteomes" id="UP000030765">
    <property type="component" value="Unassembled WGS sequence"/>
</dbReference>
<feature type="compositionally biased region" description="Basic residues" evidence="1">
    <location>
        <begin position="39"/>
        <end position="53"/>
    </location>
</feature>
<gene>
    <name evidence="2" type="ORF">ZHAS_00003704</name>
</gene>